<dbReference type="InterPro" id="IPR002139">
    <property type="entry name" value="Ribo/fructo_kinase"/>
</dbReference>
<evidence type="ECO:0000256" key="3">
    <source>
        <dbReference type="ARBA" id="ARBA00022777"/>
    </source>
</evidence>
<dbReference type="InterPro" id="IPR002173">
    <property type="entry name" value="Carboh/pur_kinase_PfkB_CS"/>
</dbReference>
<evidence type="ECO:0000256" key="2">
    <source>
        <dbReference type="ARBA" id="ARBA00022679"/>
    </source>
</evidence>
<dbReference type="CDD" id="cd01166">
    <property type="entry name" value="KdgK"/>
    <property type="match status" value="1"/>
</dbReference>
<sequence>MDHAAAERVNALLVVGELCVDLIVELDGELRFGQHEQIVPATTLTMGSSSAITACGAARLGIPTSLVSVRGDDPFGVFLADELDRRRVDTSLIRIDPTRPTGASTHLTRPDGDRAILTSMGSIGTVTTADVPDTALASSAHLHIGSYFLQHDLQTGAAELFRRARAKGLTTSVDGNFDPAQEWDGGIADLLPHTDILFGNEQELCGISQAGDLGGAVEWALDRMPPGGVVVAKLGADGASALSRVGTRTETLHAAVPTVEGRLVDTVGAGDTLAAGFLAARLRGASTGEALAFGVACGTASTRGPGGVGAQPDESTGRALAASVVVTS</sequence>
<dbReference type="Gene3D" id="3.40.1190.20">
    <property type="match status" value="1"/>
</dbReference>
<evidence type="ECO:0000259" key="5">
    <source>
        <dbReference type="Pfam" id="PF00294"/>
    </source>
</evidence>
<dbReference type="InterPro" id="IPR029056">
    <property type="entry name" value="Ribokinase-like"/>
</dbReference>
<comment type="similarity">
    <text evidence="1 4">Belongs to the carbohydrate kinase PfkB family.</text>
</comment>
<dbReference type="PANTHER" id="PTHR43085:SF57">
    <property type="entry name" value="CARBOHYDRATE KINASE PFKB DOMAIN-CONTAINING PROTEIN"/>
    <property type="match status" value="1"/>
</dbReference>
<feature type="domain" description="Carbohydrate kinase PfkB" evidence="5">
    <location>
        <begin position="12"/>
        <end position="308"/>
    </location>
</feature>
<protein>
    <recommendedName>
        <fullName evidence="5">Carbohydrate kinase PfkB domain-containing protein</fullName>
    </recommendedName>
</protein>
<dbReference type="SUPFAM" id="SSF53613">
    <property type="entry name" value="Ribokinase-like"/>
    <property type="match status" value="1"/>
</dbReference>
<keyword evidence="2 4" id="KW-0808">Transferase</keyword>
<keyword evidence="7" id="KW-1185">Reference proteome</keyword>
<dbReference type="PRINTS" id="PR00990">
    <property type="entry name" value="RIBOKINASE"/>
</dbReference>
<proteinExistence type="inferred from homology"/>
<dbReference type="Pfam" id="PF00294">
    <property type="entry name" value="PfkB"/>
    <property type="match status" value="1"/>
</dbReference>
<evidence type="ECO:0000313" key="7">
    <source>
        <dbReference type="Proteomes" id="UP001321477"/>
    </source>
</evidence>
<dbReference type="PROSITE" id="PS00584">
    <property type="entry name" value="PFKB_KINASES_2"/>
    <property type="match status" value="1"/>
</dbReference>
<dbReference type="InterPro" id="IPR011611">
    <property type="entry name" value="PfkB_dom"/>
</dbReference>
<evidence type="ECO:0000313" key="6">
    <source>
        <dbReference type="EMBL" id="BDZ54468.1"/>
    </source>
</evidence>
<dbReference type="InterPro" id="IPR050306">
    <property type="entry name" value="PfkB_Carbo_kinase"/>
</dbReference>
<dbReference type="Proteomes" id="UP001321477">
    <property type="component" value="Chromosome"/>
</dbReference>
<gene>
    <name evidence="6" type="ORF">GCM10025870_15410</name>
</gene>
<dbReference type="EMBL" id="AP027734">
    <property type="protein sequence ID" value="BDZ54468.1"/>
    <property type="molecule type" value="Genomic_DNA"/>
</dbReference>
<name>A0ABM8H111_9MICO</name>
<organism evidence="6 7">
    <name type="scientific">Agromyces marinus</name>
    <dbReference type="NCBI Taxonomy" id="1389020"/>
    <lineage>
        <taxon>Bacteria</taxon>
        <taxon>Bacillati</taxon>
        <taxon>Actinomycetota</taxon>
        <taxon>Actinomycetes</taxon>
        <taxon>Micrococcales</taxon>
        <taxon>Microbacteriaceae</taxon>
        <taxon>Agromyces</taxon>
    </lineage>
</organism>
<keyword evidence="3 4" id="KW-0418">Kinase</keyword>
<evidence type="ECO:0000256" key="1">
    <source>
        <dbReference type="ARBA" id="ARBA00010688"/>
    </source>
</evidence>
<reference evidence="7" key="1">
    <citation type="journal article" date="2019" name="Int. J. Syst. Evol. Microbiol.">
        <title>The Global Catalogue of Microorganisms (GCM) 10K type strain sequencing project: providing services to taxonomists for standard genome sequencing and annotation.</title>
        <authorList>
            <consortium name="The Broad Institute Genomics Platform"/>
            <consortium name="The Broad Institute Genome Sequencing Center for Infectious Disease"/>
            <person name="Wu L."/>
            <person name="Ma J."/>
        </authorList>
    </citation>
    <scope>NUCLEOTIDE SEQUENCE [LARGE SCALE GENOMIC DNA]</scope>
    <source>
        <strain evidence="7">NBRC 109019</strain>
    </source>
</reference>
<dbReference type="PANTHER" id="PTHR43085">
    <property type="entry name" value="HEXOKINASE FAMILY MEMBER"/>
    <property type="match status" value="1"/>
</dbReference>
<evidence type="ECO:0000256" key="4">
    <source>
        <dbReference type="RuleBase" id="RU003704"/>
    </source>
</evidence>
<dbReference type="RefSeq" id="WP_234660643.1">
    <property type="nucleotide sequence ID" value="NZ_AP027734.1"/>
</dbReference>
<accession>A0ABM8H111</accession>